<dbReference type="Pfam" id="PF00004">
    <property type="entry name" value="AAA"/>
    <property type="match status" value="1"/>
</dbReference>
<dbReference type="Pfam" id="PF22942">
    <property type="entry name" value="DUF7025"/>
    <property type="match status" value="1"/>
</dbReference>
<dbReference type="InterPro" id="IPR054289">
    <property type="entry name" value="DUF7025"/>
</dbReference>
<feature type="domain" description="AAA+ ATPase" evidence="2">
    <location>
        <begin position="632"/>
        <end position="759"/>
    </location>
</feature>
<dbReference type="AlphaFoldDB" id="A0A1Y2M974"/>
<sequence>MRRAPSRTPRNIEMERLLDQIRRLEEHNAELEDRLNYMSQPPMHYLDRQPSYFDRGYDRPTWADRNGSSVPFSGPYSSGMPSYPPRRNLRERFTDPSTIREVPLRPRSRTGVDDQNDLDDVEEGATEGPLPSVVNRTQQLNRGEKNKTRIKTVVNKWNEIQSKWEDVESQLDLSTNDTKIPAMFRRQLHDDDKVNFEEIEIHSREMKNIILQTTVAWEDTITDSDQFVAVESPFYIFVEHWDEHVQACEPKDGDTEPVKQARVDLKDLMGFIMKSESLKAYFRNRDTIVSKRRIKFQFLWTLFGHQTMVYAKSYMNQMQMFKVRTSSTPGYKGAFRIELTAFDWDGTKFAPYIYIFTIKEYQNEVPIDSLDVIPVKYYEGTESELSKDQLQRYLIERGRKYVELCTQEPANFQCQYEGTALVTPTMQHRLTAKGRSGNVPPGEPRPIFNALEVNVTSVEMSKNQSQVIIDNYSFLQSEQNLMKHNNMPPLGKKIPTMLSGCICPVCRGSVVREWKQDPMIDPAEAGRRFAADETRLQLLPPRILGFALKEKVWGQFLVENVTKRTTKDDENREGPFWKDLELEKESKELLWAFMQQHKVTATLSNCESGIGSTAEVPEVNPKSIDIIEGKGQGLVILLHGPPGVGKTLTAETIALTTGRPLMTVSVAEIGVTAQEAEKSLTPVFADAARWEAVLLMDEADVFVEERTKGDLQRNALVSVLLRSLEYYKGIIILTTNRARTIDAALQSRIQLAIRYKDLTTAQKTRIYQNKLEYIPDDEFENKAELLSQLKLSPLVAKANKANGRQIRNIITYARALAKSEGAKLTLLHLTRVDQVTSEFTESMKDVFTRQRARNEVDYED</sequence>
<dbReference type="InterPro" id="IPR003593">
    <property type="entry name" value="AAA+_ATPase"/>
</dbReference>
<evidence type="ECO:0000313" key="4">
    <source>
        <dbReference type="Proteomes" id="UP000193240"/>
    </source>
</evidence>
<dbReference type="CDD" id="cd19481">
    <property type="entry name" value="RecA-like_protease"/>
    <property type="match status" value="1"/>
</dbReference>
<dbReference type="GO" id="GO:0005524">
    <property type="term" value="F:ATP binding"/>
    <property type="evidence" value="ECO:0007669"/>
    <property type="project" value="InterPro"/>
</dbReference>
<dbReference type="OMA" id="WEEEQYL"/>
<dbReference type="InParanoid" id="A0A1Y2M974"/>
<proteinExistence type="predicted"/>
<dbReference type="GO" id="GO:0016887">
    <property type="term" value="F:ATP hydrolysis activity"/>
    <property type="evidence" value="ECO:0007669"/>
    <property type="project" value="InterPro"/>
</dbReference>
<evidence type="ECO:0000313" key="3">
    <source>
        <dbReference type="EMBL" id="OSS52037.1"/>
    </source>
</evidence>
<dbReference type="Gene3D" id="3.40.50.300">
    <property type="entry name" value="P-loop containing nucleotide triphosphate hydrolases"/>
    <property type="match status" value="1"/>
</dbReference>
<name>A0A1Y2M974_EPING</name>
<protein>
    <recommendedName>
        <fullName evidence="2">AAA+ ATPase domain-containing protein</fullName>
    </recommendedName>
</protein>
<dbReference type="PANTHER" id="PTHR46411">
    <property type="entry name" value="FAMILY ATPASE, PUTATIVE-RELATED"/>
    <property type="match status" value="1"/>
</dbReference>
<evidence type="ECO:0000256" key="1">
    <source>
        <dbReference type="SAM" id="MobiDB-lite"/>
    </source>
</evidence>
<dbReference type="Proteomes" id="UP000193240">
    <property type="component" value="Unassembled WGS sequence"/>
</dbReference>
<reference evidence="3 4" key="1">
    <citation type="journal article" date="2017" name="Genome Announc.">
        <title>Genome sequence of the saprophytic ascomycete Epicoccum nigrum ICMP 19927 strain isolated from New Zealand.</title>
        <authorList>
            <person name="Fokin M."/>
            <person name="Fleetwood D."/>
            <person name="Weir B.S."/>
            <person name="Villas-Boas S.G."/>
        </authorList>
    </citation>
    <scope>NUCLEOTIDE SEQUENCE [LARGE SCALE GENOMIC DNA]</scope>
    <source>
        <strain evidence="3 4">ICMP 19927</strain>
    </source>
</reference>
<organism evidence="3 4">
    <name type="scientific">Epicoccum nigrum</name>
    <name type="common">Soil fungus</name>
    <name type="synonym">Epicoccum purpurascens</name>
    <dbReference type="NCBI Taxonomy" id="105696"/>
    <lineage>
        <taxon>Eukaryota</taxon>
        <taxon>Fungi</taxon>
        <taxon>Dikarya</taxon>
        <taxon>Ascomycota</taxon>
        <taxon>Pezizomycotina</taxon>
        <taxon>Dothideomycetes</taxon>
        <taxon>Pleosporomycetidae</taxon>
        <taxon>Pleosporales</taxon>
        <taxon>Pleosporineae</taxon>
        <taxon>Didymellaceae</taxon>
        <taxon>Epicoccum</taxon>
    </lineage>
</organism>
<accession>A0A1Y2M974</accession>
<dbReference type="InterPro" id="IPR003959">
    <property type="entry name" value="ATPase_AAA_core"/>
</dbReference>
<dbReference type="PANTHER" id="PTHR46411:SF2">
    <property type="entry name" value="AAA+ ATPASE DOMAIN-CONTAINING PROTEIN"/>
    <property type="match status" value="1"/>
</dbReference>
<dbReference type="InterPro" id="IPR027417">
    <property type="entry name" value="P-loop_NTPase"/>
</dbReference>
<evidence type="ECO:0000259" key="2">
    <source>
        <dbReference type="SMART" id="SM00382"/>
    </source>
</evidence>
<dbReference type="SMART" id="SM00382">
    <property type="entry name" value="AAA"/>
    <property type="match status" value="1"/>
</dbReference>
<dbReference type="EMBL" id="KZ107840">
    <property type="protein sequence ID" value="OSS52037.1"/>
    <property type="molecule type" value="Genomic_DNA"/>
</dbReference>
<keyword evidence="4" id="KW-1185">Reference proteome</keyword>
<feature type="compositionally biased region" description="Acidic residues" evidence="1">
    <location>
        <begin position="114"/>
        <end position="125"/>
    </location>
</feature>
<dbReference type="STRING" id="105696.A0A1Y2M974"/>
<dbReference type="SUPFAM" id="SSF52540">
    <property type="entry name" value="P-loop containing nucleoside triphosphate hydrolases"/>
    <property type="match status" value="1"/>
</dbReference>
<gene>
    <name evidence="3" type="ORF">B5807_03690</name>
</gene>
<feature type="region of interest" description="Disordered" evidence="1">
    <location>
        <begin position="64"/>
        <end position="131"/>
    </location>
</feature>